<dbReference type="Proteomes" id="UP000828390">
    <property type="component" value="Unassembled WGS sequence"/>
</dbReference>
<dbReference type="Gene3D" id="3.60.10.10">
    <property type="entry name" value="Endonuclease/exonuclease/phosphatase"/>
    <property type="match status" value="1"/>
</dbReference>
<evidence type="ECO:0000313" key="3">
    <source>
        <dbReference type="Proteomes" id="UP000828390"/>
    </source>
</evidence>
<evidence type="ECO:0000313" key="2">
    <source>
        <dbReference type="EMBL" id="KAH3842845.1"/>
    </source>
</evidence>
<protein>
    <recommendedName>
        <fullName evidence="1">Endonuclease/exonuclease/phosphatase domain-containing protein</fullName>
    </recommendedName>
</protein>
<sequence>MSWNARGVGCHDTNNKLYELQNYVNNNEIHFVCIQETNFKSKSKQVQLKGYQEPVRSVEGKKASATGLAIYVKLGIPFTEIKINQDCPIESCAITLYLDKNLSFRIQCVYAQSEENTLKNYSNFFQSLDHRQNNIIVGNFNLKHPCWNPEGDP</sequence>
<reference evidence="2" key="2">
    <citation type="submission" date="2020-11" db="EMBL/GenBank/DDBJ databases">
        <authorList>
            <person name="McCartney M.A."/>
            <person name="Auch B."/>
            <person name="Kono T."/>
            <person name="Mallez S."/>
            <person name="Becker A."/>
            <person name="Gohl D.M."/>
            <person name="Silverstein K.A.T."/>
            <person name="Koren S."/>
            <person name="Bechman K.B."/>
            <person name="Herman A."/>
            <person name="Abrahante J.E."/>
            <person name="Garbe J."/>
        </authorList>
    </citation>
    <scope>NUCLEOTIDE SEQUENCE</scope>
    <source>
        <strain evidence="2">Duluth1</strain>
        <tissue evidence="2">Whole animal</tissue>
    </source>
</reference>
<evidence type="ECO:0000259" key="1">
    <source>
        <dbReference type="Pfam" id="PF03372"/>
    </source>
</evidence>
<dbReference type="InterPro" id="IPR036691">
    <property type="entry name" value="Endo/exonu/phosph_ase_sf"/>
</dbReference>
<dbReference type="EMBL" id="JAIWYP010000004">
    <property type="protein sequence ID" value="KAH3842845.1"/>
    <property type="molecule type" value="Genomic_DNA"/>
</dbReference>
<reference evidence="2" key="1">
    <citation type="journal article" date="2019" name="bioRxiv">
        <title>The Genome of the Zebra Mussel, Dreissena polymorpha: A Resource for Invasive Species Research.</title>
        <authorList>
            <person name="McCartney M.A."/>
            <person name="Auch B."/>
            <person name="Kono T."/>
            <person name="Mallez S."/>
            <person name="Zhang Y."/>
            <person name="Obille A."/>
            <person name="Becker A."/>
            <person name="Abrahante J.E."/>
            <person name="Garbe J."/>
            <person name="Badalamenti J.P."/>
            <person name="Herman A."/>
            <person name="Mangelson H."/>
            <person name="Liachko I."/>
            <person name="Sullivan S."/>
            <person name="Sone E.D."/>
            <person name="Koren S."/>
            <person name="Silverstein K.A.T."/>
            <person name="Beckman K.B."/>
            <person name="Gohl D.M."/>
        </authorList>
    </citation>
    <scope>NUCLEOTIDE SEQUENCE</scope>
    <source>
        <strain evidence="2">Duluth1</strain>
        <tissue evidence="2">Whole animal</tissue>
    </source>
</reference>
<organism evidence="2 3">
    <name type="scientific">Dreissena polymorpha</name>
    <name type="common">Zebra mussel</name>
    <name type="synonym">Mytilus polymorpha</name>
    <dbReference type="NCBI Taxonomy" id="45954"/>
    <lineage>
        <taxon>Eukaryota</taxon>
        <taxon>Metazoa</taxon>
        <taxon>Spiralia</taxon>
        <taxon>Lophotrochozoa</taxon>
        <taxon>Mollusca</taxon>
        <taxon>Bivalvia</taxon>
        <taxon>Autobranchia</taxon>
        <taxon>Heteroconchia</taxon>
        <taxon>Euheterodonta</taxon>
        <taxon>Imparidentia</taxon>
        <taxon>Neoheterodontei</taxon>
        <taxon>Myida</taxon>
        <taxon>Dreissenoidea</taxon>
        <taxon>Dreissenidae</taxon>
        <taxon>Dreissena</taxon>
    </lineage>
</organism>
<dbReference type="InterPro" id="IPR005135">
    <property type="entry name" value="Endo/exonuclease/phosphatase"/>
</dbReference>
<dbReference type="AlphaFoldDB" id="A0A9D4KNJ6"/>
<dbReference type="Pfam" id="PF03372">
    <property type="entry name" value="Exo_endo_phos"/>
    <property type="match status" value="1"/>
</dbReference>
<proteinExistence type="predicted"/>
<accession>A0A9D4KNJ6</accession>
<feature type="domain" description="Endonuclease/exonuclease/phosphatase" evidence="1">
    <location>
        <begin position="1"/>
        <end position="148"/>
    </location>
</feature>
<dbReference type="SUPFAM" id="SSF56219">
    <property type="entry name" value="DNase I-like"/>
    <property type="match status" value="1"/>
</dbReference>
<name>A0A9D4KNJ6_DREPO</name>
<keyword evidence="3" id="KW-1185">Reference proteome</keyword>
<gene>
    <name evidence="2" type="ORF">DPMN_116349</name>
</gene>
<dbReference type="GO" id="GO:0003824">
    <property type="term" value="F:catalytic activity"/>
    <property type="evidence" value="ECO:0007669"/>
    <property type="project" value="InterPro"/>
</dbReference>
<comment type="caution">
    <text evidence="2">The sequence shown here is derived from an EMBL/GenBank/DDBJ whole genome shotgun (WGS) entry which is preliminary data.</text>
</comment>